<evidence type="ECO:0000256" key="8">
    <source>
        <dbReference type="ARBA" id="ARBA00023065"/>
    </source>
</evidence>
<keyword evidence="9 13" id="KW-0472">Membrane</keyword>
<evidence type="ECO:0000256" key="4">
    <source>
        <dbReference type="ARBA" id="ARBA00022461"/>
    </source>
</evidence>
<accession>A0A423SS22</accession>
<evidence type="ECO:0000256" key="12">
    <source>
        <dbReference type="RuleBase" id="RU000679"/>
    </source>
</evidence>
<keyword evidence="4 12" id="KW-0894">Sodium channel</keyword>
<name>A0A423SS22_PENVA</name>
<evidence type="ECO:0000256" key="2">
    <source>
        <dbReference type="ARBA" id="ARBA00007193"/>
    </source>
</evidence>
<feature type="transmembrane region" description="Helical" evidence="13">
    <location>
        <begin position="622"/>
        <end position="640"/>
    </location>
</feature>
<keyword evidence="15" id="KW-1185">Reference proteome</keyword>
<dbReference type="PANTHER" id="PTHR11690:SF284">
    <property type="entry name" value="ACID-SENSING ION CHANNEL 1"/>
    <property type="match status" value="1"/>
</dbReference>
<protein>
    <submittedName>
        <fullName evidence="14">Uncharacterized protein</fullName>
    </submittedName>
</protein>
<keyword evidence="5 12" id="KW-0812">Transmembrane</keyword>
<evidence type="ECO:0000256" key="10">
    <source>
        <dbReference type="ARBA" id="ARBA00023201"/>
    </source>
</evidence>
<evidence type="ECO:0000256" key="7">
    <source>
        <dbReference type="ARBA" id="ARBA00023053"/>
    </source>
</evidence>
<keyword evidence="3 12" id="KW-0813">Transport</keyword>
<evidence type="ECO:0000256" key="13">
    <source>
        <dbReference type="SAM" id="Phobius"/>
    </source>
</evidence>
<gene>
    <name evidence="14" type="ORF">C7M84_014942</name>
</gene>
<dbReference type="Proteomes" id="UP000283509">
    <property type="component" value="Unassembled WGS sequence"/>
</dbReference>
<reference evidence="14 15" key="2">
    <citation type="submission" date="2019-01" db="EMBL/GenBank/DDBJ databases">
        <title>The decoding of complex shrimp genome reveals the adaptation for benthos swimmer, frequently molting mechanism and breeding impact on genome.</title>
        <authorList>
            <person name="Sun Y."/>
            <person name="Gao Y."/>
            <person name="Yu Y."/>
        </authorList>
    </citation>
    <scope>NUCLEOTIDE SEQUENCE [LARGE SCALE GENOMIC DNA]</scope>
    <source>
        <tissue evidence="14">Muscle</tissue>
    </source>
</reference>
<evidence type="ECO:0000313" key="15">
    <source>
        <dbReference type="Proteomes" id="UP000283509"/>
    </source>
</evidence>
<dbReference type="EMBL" id="QCYY01002868">
    <property type="protein sequence ID" value="ROT66991.1"/>
    <property type="molecule type" value="Genomic_DNA"/>
</dbReference>
<keyword evidence="11 12" id="KW-0407">Ion channel</keyword>
<evidence type="ECO:0000256" key="11">
    <source>
        <dbReference type="ARBA" id="ARBA00023303"/>
    </source>
</evidence>
<dbReference type="InterPro" id="IPR001873">
    <property type="entry name" value="ENaC"/>
</dbReference>
<evidence type="ECO:0000313" key="14">
    <source>
        <dbReference type="EMBL" id="ROT66991.1"/>
    </source>
</evidence>
<evidence type="ECO:0000256" key="6">
    <source>
        <dbReference type="ARBA" id="ARBA00022989"/>
    </source>
</evidence>
<dbReference type="GO" id="GO:0015280">
    <property type="term" value="F:ligand-gated sodium channel activity"/>
    <property type="evidence" value="ECO:0007669"/>
    <property type="project" value="TreeGrafter"/>
</dbReference>
<proteinExistence type="inferred from homology"/>
<feature type="transmembrane region" description="Helical" evidence="13">
    <location>
        <begin position="383"/>
        <end position="402"/>
    </location>
</feature>
<comment type="similarity">
    <text evidence="2 12">Belongs to the amiloride-sensitive sodium channel (TC 1.A.6) family.</text>
</comment>
<dbReference type="PANTHER" id="PTHR11690">
    <property type="entry name" value="AMILORIDE-SENSITIVE SODIUM CHANNEL-RELATED"/>
    <property type="match status" value="1"/>
</dbReference>
<evidence type="ECO:0000256" key="3">
    <source>
        <dbReference type="ARBA" id="ARBA00022448"/>
    </source>
</evidence>
<dbReference type="GO" id="GO:0005886">
    <property type="term" value="C:plasma membrane"/>
    <property type="evidence" value="ECO:0007669"/>
    <property type="project" value="TreeGrafter"/>
</dbReference>
<dbReference type="PRINTS" id="PR01078">
    <property type="entry name" value="AMINACHANNEL"/>
</dbReference>
<dbReference type="Pfam" id="PF00858">
    <property type="entry name" value="ASC"/>
    <property type="match status" value="1"/>
</dbReference>
<dbReference type="Gene3D" id="1.10.287.770">
    <property type="entry name" value="YojJ-like"/>
    <property type="match status" value="2"/>
</dbReference>
<dbReference type="OrthoDB" id="6380356at2759"/>
<reference evidence="14 15" key="1">
    <citation type="submission" date="2018-04" db="EMBL/GenBank/DDBJ databases">
        <authorList>
            <person name="Zhang X."/>
            <person name="Yuan J."/>
            <person name="Li F."/>
            <person name="Xiang J."/>
        </authorList>
    </citation>
    <scope>NUCLEOTIDE SEQUENCE [LARGE SCALE GENOMIC DNA]</scope>
    <source>
        <tissue evidence="14">Muscle</tissue>
    </source>
</reference>
<dbReference type="AlphaFoldDB" id="A0A423SS22"/>
<keyword evidence="8 12" id="KW-0406">Ion transport</keyword>
<keyword evidence="10 12" id="KW-0739">Sodium transport</keyword>
<sequence>MPPCHRGRVWEVLVTAIAAALFVWQVELNVEVFLDRPTVFSVTIEADPNFLLPPVTVCPHPAFEPTVLRRLGANVSGNYEQVGEALFGLAGLNESLATAQLWQEAQWRFGQIVQMVMFGNVSVIYKEDATEAPHWRRSYSPLGPCFTFIPPPGETTVVIGLHNIPSVKRCSWANKQEQLVIYNGLPSQCDDVQKKCNSTCGFENYVLYRRSALKAAFVYFHTKSAFEALTQKDAFDFSNQLFEGSHVLKRLENIPNLRSQSQQIESSLVKGNCVPSAYAHSACYHKRQRSQALRKLGCLPVRASAFQDPINKTCSSPSLIQELFELEKQLKSCPHSCFQRRYKHVISETWGPEFVVVLEASTTYLREEKELETYPLAQLFSDIGGSLGLFLGVSILHVWNLGVRIGFANQKGDFSHAGKLLKHIGMLTACLATSTHCLQELKMFLSQPVLTSVSLGAPLDEADDLITALARRLASRALDCRPQEAPLMDCQIQCLLEGSAKEVKSAIPFISVEDLPPCKAPGFVIPSRDYVVPSETLMVASSRHFHSCIKSCEALHRKSNTSSFATYMHVDQHYRSYDLIRLICSIGGIVGLYLGYSAFQAVDLCDRIWCAGRDLNLHSVHIRRFLKFCIFLFGLVVAFLRSHRFLMQHQVSTSIIPSHTVPLVVTVCRWPPLNFSRLASYLGSNFTLDSILEKPLEQRQEAVLQLLESLEGIWPGSLEDLWSAAAWNITDVIGDMVAKHPAVAETASIYSATYEPLQRREGKNRSTDLSYETCVQRCVGDGLNVAFQCRLPYMVWRPDLSLCNQTQYSSIPRHFKGLEDVGGKFHGLNTSAEASSSLLSLEGDCFISCRHLRKTFYTQKTERVPSLYPSLTVRLLADTLRTRETATFTFAQFISDLGGIAGTTVGFSLLILLRDLLPRTKSSWNT</sequence>
<evidence type="ECO:0000256" key="5">
    <source>
        <dbReference type="ARBA" id="ARBA00022692"/>
    </source>
</evidence>
<evidence type="ECO:0000256" key="9">
    <source>
        <dbReference type="ARBA" id="ARBA00023136"/>
    </source>
</evidence>
<feature type="transmembrane region" description="Helical" evidence="13">
    <location>
        <begin position="890"/>
        <end position="913"/>
    </location>
</feature>
<keyword evidence="6 13" id="KW-1133">Transmembrane helix</keyword>
<keyword evidence="7" id="KW-0915">Sodium</keyword>
<organism evidence="14 15">
    <name type="scientific">Penaeus vannamei</name>
    <name type="common">Whiteleg shrimp</name>
    <name type="synonym">Litopenaeus vannamei</name>
    <dbReference type="NCBI Taxonomy" id="6689"/>
    <lineage>
        <taxon>Eukaryota</taxon>
        <taxon>Metazoa</taxon>
        <taxon>Ecdysozoa</taxon>
        <taxon>Arthropoda</taxon>
        <taxon>Crustacea</taxon>
        <taxon>Multicrustacea</taxon>
        <taxon>Malacostraca</taxon>
        <taxon>Eumalacostraca</taxon>
        <taxon>Eucarida</taxon>
        <taxon>Decapoda</taxon>
        <taxon>Dendrobranchiata</taxon>
        <taxon>Penaeoidea</taxon>
        <taxon>Penaeidae</taxon>
        <taxon>Penaeus</taxon>
    </lineage>
</organism>
<evidence type="ECO:0000256" key="1">
    <source>
        <dbReference type="ARBA" id="ARBA00004141"/>
    </source>
</evidence>
<feature type="transmembrane region" description="Helical" evidence="13">
    <location>
        <begin position="579"/>
        <end position="602"/>
    </location>
</feature>
<comment type="caution">
    <text evidence="14">The sequence shown here is derived from an EMBL/GenBank/DDBJ whole genome shotgun (WGS) entry which is preliminary data.</text>
</comment>
<comment type="subcellular location">
    <subcellularLocation>
        <location evidence="1">Membrane</location>
        <topology evidence="1">Multi-pass membrane protein</topology>
    </subcellularLocation>
</comment>